<comment type="similarity">
    <text evidence="2">Belongs to the REXO4 family.</text>
</comment>
<keyword evidence="5" id="KW-0540">Nuclease</keyword>
<evidence type="ECO:0000259" key="10">
    <source>
        <dbReference type="SMART" id="SM00479"/>
    </source>
</evidence>
<reference evidence="11 13" key="1">
    <citation type="submission" date="2017-11" db="EMBL/GenBank/DDBJ databases">
        <title>The genome of Rhizophagus clarus HR1 reveals common genetic basis of auxotrophy among arbuscular mycorrhizal fungi.</title>
        <authorList>
            <person name="Kobayashi Y."/>
        </authorList>
    </citation>
    <scope>NUCLEOTIDE SEQUENCE [LARGE SCALE GENOMIC DNA]</scope>
    <source>
        <strain evidence="11 13">HR1</strain>
    </source>
</reference>
<dbReference type="OrthoDB" id="8191639at2759"/>
<evidence type="ECO:0000256" key="5">
    <source>
        <dbReference type="ARBA" id="ARBA00022722"/>
    </source>
</evidence>
<dbReference type="InterPro" id="IPR037431">
    <property type="entry name" value="REX4_DEDDh_dom"/>
</dbReference>
<dbReference type="PANTHER" id="PTHR12801:SF45">
    <property type="entry name" value="RNA EXONUCLEASE 4"/>
    <property type="match status" value="1"/>
</dbReference>
<reference evidence="12" key="2">
    <citation type="submission" date="2019-10" db="EMBL/GenBank/DDBJ databases">
        <title>Conservation and host-specific expression of non-tandemly repeated heterogenous ribosome RNA gene in arbuscular mycorrhizal fungi.</title>
        <authorList>
            <person name="Maeda T."/>
            <person name="Kobayashi Y."/>
            <person name="Nakagawa T."/>
            <person name="Ezawa T."/>
            <person name="Yamaguchi K."/>
            <person name="Bino T."/>
            <person name="Nishimoto Y."/>
            <person name="Shigenobu S."/>
            <person name="Kawaguchi M."/>
        </authorList>
    </citation>
    <scope>NUCLEOTIDE SEQUENCE</scope>
    <source>
        <strain evidence="12">HR1</strain>
    </source>
</reference>
<dbReference type="Pfam" id="PF00929">
    <property type="entry name" value="RNase_T"/>
    <property type="match status" value="1"/>
</dbReference>
<dbReference type="InterPro" id="IPR047021">
    <property type="entry name" value="REXO1/3/4-like"/>
</dbReference>
<evidence type="ECO:0000313" key="13">
    <source>
        <dbReference type="Proteomes" id="UP000247702"/>
    </source>
</evidence>
<keyword evidence="7 12" id="KW-0269">Exonuclease</keyword>
<evidence type="ECO:0000256" key="9">
    <source>
        <dbReference type="ARBA" id="ARBA00025599"/>
    </source>
</evidence>
<keyword evidence="8" id="KW-0539">Nucleus</keyword>
<evidence type="ECO:0000313" key="11">
    <source>
        <dbReference type="EMBL" id="GBB97158.1"/>
    </source>
</evidence>
<protein>
    <recommendedName>
        <fullName evidence="3">RNA exonuclease 4</fullName>
    </recommendedName>
</protein>
<evidence type="ECO:0000313" key="12">
    <source>
        <dbReference type="EMBL" id="GES86973.1"/>
    </source>
</evidence>
<dbReference type="InterPro" id="IPR036397">
    <property type="entry name" value="RNaseH_sf"/>
</dbReference>
<dbReference type="InterPro" id="IPR012337">
    <property type="entry name" value="RNaseH-like_sf"/>
</dbReference>
<gene>
    <name evidence="12" type="ORF">RCL2_001399900</name>
    <name evidence="11" type="ORF">RclHR1_02930007</name>
</gene>
<evidence type="ECO:0000256" key="7">
    <source>
        <dbReference type="ARBA" id="ARBA00022839"/>
    </source>
</evidence>
<dbReference type="STRING" id="94130.A0A2Z6RZB9"/>
<dbReference type="InterPro" id="IPR013520">
    <property type="entry name" value="Ribonucl_H"/>
</dbReference>
<evidence type="ECO:0000256" key="3">
    <source>
        <dbReference type="ARBA" id="ARBA00016937"/>
    </source>
</evidence>
<evidence type="ECO:0000256" key="4">
    <source>
        <dbReference type="ARBA" id="ARBA00022552"/>
    </source>
</evidence>
<comment type="subcellular location">
    <subcellularLocation>
        <location evidence="1">Nucleus</location>
    </subcellularLocation>
</comment>
<evidence type="ECO:0000256" key="2">
    <source>
        <dbReference type="ARBA" id="ARBA00010489"/>
    </source>
</evidence>
<comment type="function">
    <text evidence="9">Exoribonuclease involved in ribosome biosynthesis. Involved in the processing of ITS1, the internal transcribed spacer localized between the 18S and 5.8S rRNAs.</text>
</comment>
<dbReference type="GO" id="GO:0005634">
    <property type="term" value="C:nucleus"/>
    <property type="evidence" value="ECO:0007669"/>
    <property type="project" value="UniProtKB-SubCell"/>
</dbReference>
<dbReference type="Proteomes" id="UP000247702">
    <property type="component" value="Unassembled WGS sequence"/>
</dbReference>
<accession>A0A2Z6RZB9</accession>
<dbReference type="GO" id="GO:0008408">
    <property type="term" value="F:3'-5' exonuclease activity"/>
    <property type="evidence" value="ECO:0007669"/>
    <property type="project" value="InterPro"/>
</dbReference>
<name>A0A2Z6RZB9_9GLOM</name>
<dbReference type="GO" id="GO:0006364">
    <property type="term" value="P:rRNA processing"/>
    <property type="evidence" value="ECO:0007669"/>
    <property type="project" value="UniProtKB-KW"/>
</dbReference>
<organism evidence="11 13">
    <name type="scientific">Rhizophagus clarus</name>
    <dbReference type="NCBI Taxonomy" id="94130"/>
    <lineage>
        <taxon>Eukaryota</taxon>
        <taxon>Fungi</taxon>
        <taxon>Fungi incertae sedis</taxon>
        <taxon>Mucoromycota</taxon>
        <taxon>Glomeromycotina</taxon>
        <taxon>Glomeromycetes</taxon>
        <taxon>Glomerales</taxon>
        <taxon>Glomeraceae</taxon>
        <taxon>Rhizophagus</taxon>
    </lineage>
</organism>
<comment type="caution">
    <text evidence="11">The sequence shown here is derived from an EMBL/GenBank/DDBJ whole genome shotgun (WGS) entry which is preliminary data.</text>
</comment>
<proteinExistence type="inferred from homology"/>
<dbReference type="FunFam" id="3.30.420.10:FF:000007">
    <property type="entry name" value="Interferon-stimulated exonuclease gene 20"/>
    <property type="match status" value="1"/>
</dbReference>
<dbReference type="SUPFAM" id="SSF53098">
    <property type="entry name" value="Ribonuclease H-like"/>
    <property type="match status" value="1"/>
</dbReference>
<sequence>MTSNLPSSNWQKLRTKIAKEEAEEKNKYKRKRIEETKIKSNKSIKSSSKVSATQVRTKKEKNKIDEIWFDDIIKKGGLDRTNEYSSKESSLISEVSSTNNKTKIGKYVAIDCEMVGVGPDGIQSALARVTIVNYYGVTILDKYVRPVERVTDFRTEISGITPKLLINSHDFKQVQQEVYNIIKDRIVVGHALQHDFKMLMLDHPRKMIRDTSLYEPFRKIAKGKTPSLKRLASEELGMSIQTGKHSSVEDAQACMMLYRKHKEQWEQSVQIKYYKKLKIEKSKKSNFTK</sequence>
<dbReference type="EMBL" id="BEXD01002146">
    <property type="protein sequence ID" value="GBB97158.1"/>
    <property type="molecule type" value="Genomic_DNA"/>
</dbReference>
<dbReference type="AlphaFoldDB" id="A0A2Z6RZB9"/>
<dbReference type="PANTHER" id="PTHR12801">
    <property type="entry name" value="RNA EXONUCLEASE REXO1 / RECO3 FAMILY MEMBER-RELATED"/>
    <property type="match status" value="1"/>
</dbReference>
<evidence type="ECO:0000256" key="1">
    <source>
        <dbReference type="ARBA" id="ARBA00004123"/>
    </source>
</evidence>
<evidence type="ECO:0000256" key="6">
    <source>
        <dbReference type="ARBA" id="ARBA00022801"/>
    </source>
</evidence>
<dbReference type="GO" id="GO:0003676">
    <property type="term" value="F:nucleic acid binding"/>
    <property type="evidence" value="ECO:0007669"/>
    <property type="project" value="InterPro"/>
</dbReference>
<feature type="domain" description="Exonuclease" evidence="10">
    <location>
        <begin position="106"/>
        <end position="267"/>
    </location>
</feature>
<dbReference type="Proteomes" id="UP000615446">
    <property type="component" value="Unassembled WGS sequence"/>
</dbReference>
<keyword evidence="6" id="KW-0378">Hydrolase</keyword>
<keyword evidence="4" id="KW-0698">rRNA processing</keyword>
<dbReference type="CDD" id="cd06144">
    <property type="entry name" value="REX4_like"/>
    <property type="match status" value="1"/>
</dbReference>
<dbReference type="SMART" id="SM00479">
    <property type="entry name" value="EXOIII"/>
    <property type="match status" value="1"/>
</dbReference>
<keyword evidence="13" id="KW-1185">Reference proteome</keyword>
<evidence type="ECO:0000256" key="8">
    <source>
        <dbReference type="ARBA" id="ARBA00023242"/>
    </source>
</evidence>
<dbReference type="EMBL" id="BLAL01000162">
    <property type="protein sequence ID" value="GES86973.1"/>
    <property type="molecule type" value="Genomic_DNA"/>
</dbReference>
<dbReference type="Gene3D" id="3.30.420.10">
    <property type="entry name" value="Ribonuclease H-like superfamily/Ribonuclease H"/>
    <property type="match status" value="1"/>
</dbReference>